<dbReference type="InterPro" id="IPR024032">
    <property type="entry name" value="rSAM_paired_HxsC"/>
</dbReference>
<dbReference type="InterPro" id="IPR058240">
    <property type="entry name" value="rSAM_sf"/>
</dbReference>
<evidence type="ECO:0000256" key="2">
    <source>
        <dbReference type="ARBA" id="ARBA00022691"/>
    </source>
</evidence>
<dbReference type="NCBIfam" id="TIGR03977">
    <property type="entry name" value="rSAM_pair_HxsC"/>
    <property type="match status" value="1"/>
</dbReference>
<evidence type="ECO:0000256" key="1">
    <source>
        <dbReference type="ARBA" id="ARBA00001966"/>
    </source>
</evidence>
<keyword evidence="2" id="KW-0949">S-adenosyl-L-methionine</keyword>
<dbReference type="Gene3D" id="3.20.20.70">
    <property type="entry name" value="Aldolase class I"/>
    <property type="match status" value="1"/>
</dbReference>
<dbReference type="SFLD" id="SFLDG01067">
    <property type="entry name" value="SPASM/twitch_domain_containing"/>
    <property type="match status" value="1"/>
</dbReference>
<accession>A0ABS1RNI0</accession>
<dbReference type="SFLD" id="SFLDG01103">
    <property type="entry name" value="Uncharacterised_Radical_SAM_Su"/>
    <property type="match status" value="1"/>
</dbReference>
<dbReference type="InterPro" id="IPR050377">
    <property type="entry name" value="Radical_SAM_PqqE_MftC-like"/>
</dbReference>
<evidence type="ECO:0000259" key="6">
    <source>
        <dbReference type="PROSITE" id="PS51918"/>
    </source>
</evidence>
<dbReference type="CDD" id="cd01335">
    <property type="entry name" value="Radical_SAM"/>
    <property type="match status" value="1"/>
</dbReference>
<gene>
    <name evidence="7" type="primary">hxsC</name>
    <name evidence="7" type="ORF">JMJ92_19065</name>
</gene>
<comment type="cofactor">
    <cofactor evidence="1">
        <name>[4Fe-4S] cluster</name>
        <dbReference type="ChEBI" id="CHEBI:49883"/>
    </cofactor>
</comment>
<keyword evidence="8" id="KW-1185">Reference proteome</keyword>
<evidence type="ECO:0000256" key="3">
    <source>
        <dbReference type="ARBA" id="ARBA00022723"/>
    </source>
</evidence>
<keyword evidence="5" id="KW-0411">Iron-sulfur</keyword>
<dbReference type="PANTHER" id="PTHR11228">
    <property type="entry name" value="RADICAL SAM DOMAIN PROTEIN"/>
    <property type="match status" value="1"/>
</dbReference>
<feature type="domain" description="Radical SAM core" evidence="6">
    <location>
        <begin position="85"/>
        <end position="300"/>
    </location>
</feature>
<dbReference type="SFLD" id="SFLDS00029">
    <property type="entry name" value="Radical_SAM"/>
    <property type="match status" value="1"/>
</dbReference>
<sequence>MIPLRLSCSPMPISEPLVFRLRTDSTSAVFSESSRDAWITKANGVNAEFDLNGFGLSVKISNIEEVDRDVVLLLPRKNVIHRLIRAKSQHNTLLITERCDQKCIMCSQPPKDSHIDMFGVFKEALDLAPRNTIIGLSGGEPLLFKSELFNLLEYARIFRQDISFHILTNGRAFTDFDAEKIESIGVDRVLWGVPIYAARPEIHDAIVGVSGAFEQLTHSLATLARTGARIEIRTVIMNGNIEHLEDLASFIARKLPFIDVWAIMQMENIGYGRMVWRQEFFDSSLNFDPIARAIDTVEIRGVSANLYNFPICTIPTSYRAYAVNSISDWKQKFLSECSACVVRSDCCGLFEWHPKDGGYNRLGLL</sequence>
<organism evidence="7 8">
    <name type="scientific">Rhodovulum visakhapatnamense</name>
    <dbReference type="NCBI Taxonomy" id="364297"/>
    <lineage>
        <taxon>Bacteria</taxon>
        <taxon>Pseudomonadati</taxon>
        <taxon>Pseudomonadota</taxon>
        <taxon>Alphaproteobacteria</taxon>
        <taxon>Rhodobacterales</taxon>
        <taxon>Paracoccaceae</taxon>
        <taxon>Rhodovulum</taxon>
    </lineage>
</organism>
<evidence type="ECO:0000313" key="7">
    <source>
        <dbReference type="EMBL" id="MBL3580231.1"/>
    </source>
</evidence>
<evidence type="ECO:0000256" key="5">
    <source>
        <dbReference type="ARBA" id="ARBA00023014"/>
    </source>
</evidence>
<dbReference type="PROSITE" id="PS51918">
    <property type="entry name" value="RADICAL_SAM"/>
    <property type="match status" value="1"/>
</dbReference>
<dbReference type="PANTHER" id="PTHR11228:SF7">
    <property type="entry name" value="PQQA PEPTIDE CYCLASE"/>
    <property type="match status" value="1"/>
</dbReference>
<keyword evidence="3" id="KW-0479">Metal-binding</keyword>
<dbReference type="InterPro" id="IPR013785">
    <property type="entry name" value="Aldolase_TIM"/>
</dbReference>
<dbReference type="SUPFAM" id="SSF102114">
    <property type="entry name" value="Radical SAM enzymes"/>
    <property type="match status" value="1"/>
</dbReference>
<reference evidence="8" key="1">
    <citation type="submission" date="2021-01" db="EMBL/GenBank/DDBJ databases">
        <title>Draft genomes of Rhodovulum sulfidophilum.</title>
        <authorList>
            <person name="Guzman M.S."/>
        </authorList>
    </citation>
    <scope>NUCLEOTIDE SEQUENCE [LARGE SCALE GENOMIC DNA]</scope>
    <source>
        <strain evidence="8">AB19</strain>
    </source>
</reference>
<proteinExistence type="predicted"/>
<dbReference type="EMBL" id="JAESIL010000122">
    <property type="protein sequence ID" value="MBL3580231.1"/>
    <property type="molecule type" value="Genomic_DNA"/>
</dbReference>
<dbReference type="InterPro" id="IPR007197">
    <property type="entry name" value="rSAM"/>
</dbReference>
<dbReference type="Pfam" id="PF04055">
    <property type="entry name" value="Radical_SAM"/>
    <property type="match status" value="1"/>
</dbReference>
<name>A0ABS1RNI0_9RHOB</name>
<keyword evidence="4" id="KW-0408">Iron</keyword>
<evidence type="ECO:0000256" key="4">
    <source>
        <dbReference type="ARBA" id="ARBA00023004"/>
    </source>
</evidence>
<comment type="caution">
    <text evidence="7">The sequence shown here is derived from an EMBL/GenBank/DDBJ whole genome shotgun (WGS) entry which is preliminary data.</text>
</comment>
<evidence type="ECO:0000313" key="8">
    <source>
        <dbReference type="Proteomes" id="UP000635853"/>
    </source>
</evidence>
<dbReference type="Proteomes" id="UP000635853">
    <property type="component" value="Unassembled WGS sequence"/>
</dbReference>
<protein>
    <submittedName>
        <fullName evidence="7">His-Xaa-Ser system radical SAM maturase HxsC</fullName>
    </submittedName>
</protein>